<reference evidence="2" key="1">
    <citation type="journal article" date="2013" name="Science">
        <title>The Amborella genome and the evolution of flowering plants.</title>
        <authorList>
            <consortium name="Amborella Genome Project"/>
        </authorList>
    </citation>
    <scope>NUCLEOTIDE SEQUENCE [LARGE SCALE GENOMIC DNA]</scope>
</reference>
<sequence>MVTSAENFLMASLGNYIHGEPLPMEGKPPDPLLQFCSAIEDGVHVNNGDDNGSNYANSGVVMNPKSAHDFLVVARYVIHEEVGSGNEVAKWLTAVGGSSDRVSVADGVVIDHVVDRAFNGDDTLVNNNINFINGAIIGGSRDVKAINGVPIKGKEAFTFVGSNMVLGSTSSAQVTDSNMVHGSTSGA</sequence>
<dbReference type="AlphaFoldDB" id="W1NFM2"/>
<keyword evidence="2" id="KW-1185">Reference proteome</keyword>
<organism evidence="1 2">
    <name type="scientific">Amborella trichopoda</name>
    <dbReference type="NCBI Taxonomy" id="13333"/>
    <lineage>
        <taxon>Eukaryota</taxon>
        <taxon>Viridiplantae</taxon>
        <taxon>Streptophyta</taxon>
        <taxon>Embryophyta</taxon>
        <taxon>Tracheophyta</taxon>
        <taxon>Spermatophyta</taxon>
        <taxon>Magnoliopsida</taxon>
        <taxon>Amborellales</taxon>
        <taxon>Amborellaceae</taxon>
        <taxon>Amborella</taxon>
    </lineage>
</organism>
<dbReference type="Gramene" id="ERM93999">
    <property type="protein sequence ID" value="ERM93999"/>
    <property type="gene ID" value="AMTR_s00136p00080790"/>
</dbReference>
<evidence type="ECO:0000313" key="2">
    <source>
        <dbReference type="Proteomes" id="UP000017836"/>
    </source>
</evidence>
<evidence type="ECO:0000313" key="1">
    <source>
        <dbReference type="EMBL" id="ERM93999.1"/>
    </source>
</evidence>
<accession>W1NFM2</accession>
<gene>
    <name evidence="1" type="ORF">AMTR_s00136p00080790</name>
</gene>
<dbReference type="Proteomes" id="UP000017836">
    <property type="component" value="Unassembled WGS sequence"/>
</dbReference>
<dbReference type="HOGENOM" id="CLU_1449547_0_0_1"/>
<protein>
    <submittedName>
        <fullName evidence="1">Uncharacterized protein</fullName>
    </submittedName>
</protein>
<proteinExistence type="predicted"/>
<name>W1NFM2_AMBTC</name>
<dbReference type="EMBL" id="KI397522">
    <property type="protein sequence ID" value="ERM93999.1"/>
    <property type="molecule type" value="Genomic_DNA"/>
</dbReference>